<proteinExistence type="predicted"/>
<accession>A0ABS1CEE3</accession>
<dbReference type="PANTHER" id="PTHR38767">
    <property type="entry name" value="DNA POLYMERASE III SUBUNIT CHI"/>
    <property type="match status" value="1"/>
</dbReference>
<gene>
    <name evidence="1" type="ORF">CKO31_05740</name>
</gene>
<dbReference type="Gene3D" id="3.40.50.10110">
    <property type="entry name" value="DNA polymerase III subunit chi"/>
    <property type="match status" value="1"/>
</dbReference>
<organism evidence="1 2">
    <name type="scientific">Thiohalocapsa halophila</name>
    <dbReference type="NCBI Taxonomy" id="69359"/>
    <lineage>
        <taxon>Bacteria</taxon>
        <taxon>Pseudomonadati</taxon>
        <taxon>Pseudomonadota</taxon>
        <taxon>Gammaproteobacteria</taxon>
        <taxon>Chromatiales</taxon>
        <taxon>Chromatiaceae</taxon>
        <taxon>Thiohalocapsa</taxon>
    </lineage>
</organism>
<dbReference type="SUPFAM" id="SSF102400">
    <property type="entry name" value="DNA polymerase III chi subunit"/>
    <property type="match status" value="1"/>
</dbReference>
<keyword evidence="2" id="KW-1185">Reference proteome</keyword>
<reference evidence="1 2" key="1">
    <citation type="journal article" date="2020" name="Microorganisms">
        <title>Osmotic Adaptation and Compatible Solute Biosynthesis of Phototrophic Bacteria as Revealed from Genome Analyses.</title>
        <authorList>
            <person name="Imhoff J.F."/>
            <person name="Rahn T."/>
            <person name="Kunzel S."/>
            <person name="Keller A."/>
            <person name="Neulinger S.C."/>
        </authorList>
    </citation>
    <scope>NUCLEOTIDE SEQUENCE [LARGE SCALE GENOMIC DNA]</scope>
    <source>
        <strain evidence="1 2">DSM 6210</strain>
    </source>
</reference>
<evidence type="ECO:0000313" key="1">
    <source>
        <dbReference type="EMBL" id="MBK1630255.1"/>
    </source>
</evidence>
<sequence>MTRIDFYVLADGARGDRLGLACRIAERAHGDGRRVLVHCPDMDLARQLDRLLWTFRDGSFLPHGLVGEVKPAYTPVLLSTDGEPTDEDQVLINLSTEVPEFFGRFERLCEPLDRDPTVLRAGRTRWKYYSDCGYDLKHHEVR</sequence>
<dbReference type="Proteomes" id="UP000748752">
    <property type="component" value="Unassembled WGS sequence"/>
</dbReference>
<dbReference type="InterPro" id="IPR036768">
    <property type="entry name" value="PolIII_chi_sf"/>
</dbReference>
<dbReference type="PANTHER" id="PTHR38767:SF1">
    <property type="entry name" value="DNA POLYMERASE III SUBUNIT CHI"/>
    <property type="match status" value="1"/>
</dbReference>
<dbReference type="InterPro" id="IPR007459">
    <property type="entry name" value="DNA_pol3_chi"/>
</dbReference>
<dbReference type="RefSeq" id="WP_200234915.1">
    <property type="nucleotide sequence ID" value="NZ_NRRV01000010.1"/>
</dbReference>
<comment type="caution">
    <text evidence="1">The sequence shown here is derived from an EMBL/GenBank/DDBJ whole genome shotgun (WGS) entry which is preliminary data.</text>
</comment>
<protein>
    <submittedName>
        <fullName evidence="1">DNA polymerase III subunit chi</fullName>
    </submittedName>
</protein>
<dbReference type="Pfam" id="PF04364">
    <property type="entry name" value="DNA_pol3_chi"/>
    <property type="match status" value="1"/>
</dbReference>
<name>A0ABS1CEE3_9GAMM</name>
<dbReference type="EMBL" id="NRRV01000010">
    <property type="protein sequence ID" value="MBK1630255.1"/>
    <property type="molecule type" value="Genomic_DNA"/>
</dbReference>
<evidence type="ECO:0000313" key="2">
    <source>
        <dbReference type="Proteomes" id="UP000748752"/>
    </source>
</evidence>